<keyword evidence="1" id="KW-0547">Nucleotide-binding</keyword>
<dbReference type="OrthoDB" id="9782422at2"/>
<keyword evidence="2" id="KW-0378">Hydrolase</keyword>
<organism evidence="5 6">
    <name type="scientific">Chloroflexus aggregans (strain MD-66 / DSM 9485)</name>
    <dbReference type="NCBI Taxonomy" id="326427"/>
    <lineage>
        <taxon>Bacteria</taxon>
        <taxon>Bacillati</taxon>
        <taxon>Chloroflexota</taxon>
        <taxon>Chloroflexia</taxon>
        <taxon>Chloroflexales</taxon>
        <taxon>Chloroflexineae</taxon>
        <taxon>Chloroflexaceae</taxon>
        <taxon>Chloroflexus</taxon>
    </lineage>
</organism>
<dbReference type="NCBIfam" id="TIGR00724">
    <property type="entry name" value="urea_amlyse_rel"/>
    <property type="match status" value="1"/>
</dbReference>
<evidence type="ECO:0000256" key="2">
    <source>
        <dbReference type="ARBA" id="ARBA00022801"/>
    </source>
</evidence>
<reference evidence="5" key="1">
    <citation type="submission" date="2008-12" db="EMBL/GenBank/DDBJ databases">
        <title>Complete sequence of Chloroflexus aggregans DSM 9485.</title>
        <authorList>
            <consortium name="US DOE Joint Genome Institute"/>
            <person name="Lucas S."/>
            <person name="Copeland A."/>
            <person name="Lapidus A."/>
            <person name="Glavina del Rio T."/>
            <person name="Dalin E."/>
            <person name="Tice H."/>
            <person name="Pitluck S."/>
            <person name="Foster B."/>
            <person name="Larimer F."/>
            <person name="Land M."/>
            <person name="Hauser L."/>
            <person name="Kyrpides N."/>
            <person name="Mikhailova N."/>
            <person name="Bryant D."/>
            <person name="Richardson P."/>
        </authorList>
    </citation>
    <scope>NUCLEOTIDE SEQUENCE</scope>
    <source>
        <strain evidence="5">DSM 9485</strain>
    </source>
</reference>
<dbReference type="RefSeq" id="WP_015940709.1">
    <property type="nucleotide sequence ID" value="NC_011831.1"/>
</dbReference>
<dbReference type="Pfam" id="PF02626">
    <property type="entry name" value="CT_A_B"/>
    <property type="match status" value="1"/>
</dbReference>
<dbReference type="GO" id="GO:0005524">
    <property type="term" value="F:ATP binding"/>
    <property type="evidence" value="ECO:0007669"/>
    <property type="project" value="UniProtKB-KW"/>
</dbReference>
<dbReference type="SUPFAM" id="SSF50891">
    <property type="entry name" value="Cyclophilin-like"/>
    <property type="match status" value="1"/>
</dbReference>
<accession>B8GBN3</accession>
<dbReference type="InterPro" id="IPR029000">
    <property type="entry name" value="Cyclophilin-like_dom_sf"/>
</dbReference>
<dbReference type="eggNOG" id="COG1984">
    <property type="taxonomic scope" value="Bacteria"/>
</dbReference>
<dbReference type="PANTHER" id="PTHR43309">
    <property type="entry name" value="5-OXOPROLINASE SUBUNIT C"/>
    <property type="match status" value="1"/>
</dbReference>
<keyword evidence="6" id="KW-1185">Reference proteome</keyword>
<evidence type="ECO:0000313" key="6">
    <source>
        <dbReference type="Proteomes" id="UP000002508"/>
    </source>
</evidence>
<proteinExistence type="predicted"/>
<evidence type="ECO:0000256" key="1">
    <source>
        <dbReference type="ARBA" id="ARBA00022741"/>
    </source>
</evidence>
<dbReference type="AlphaFoldDB" id="B8GBN3"/>
<feature type="domain" description="Carboxyltransferase" evidence="4">
    <location>
        <begin position="26"/>
        <end position="307"/>
    </location>
</feature>
<dbReference type="Proteomes" id="UP000002508">
    <property type="component" value="Chromosome"/>
</dbReference>
<gene>
    <name evidence="5" type="ordered locus">Cagg_1955</name>
</gene>
<dbReference type="Gene3D" id="2.40.100.10">
    <property type="entry name" value="Cyclophilin-like"/>
    <property type="match status" value="1"/>
</dbReference>
<dbReference type="PANTHER" id="PTHR43309:SF3">
    <property type="entry name" value="5-OXOPROLINASE SUBUNIT C"/>
    <property type="match status" value="1"/>
</dbReference>
<sequence length="328" mass="34178">MATFLDIIAAGSLLTIQDGGRTTARRYGVPVGGAMDRFALAVANRLAGNQPYVPAFEITAGGTQIRCSTTITIGLAGADLQARLNDTPLVPWHSAVAPAGSTITFGGRRGGWGGRAYLAVAGEPVVEWAIGGAGTCLAGGFGGYQGRALRAGDRIAVQARPAMAVDGMRWWPVDRRPPYGPQPRLRVIPGPHADQLPMAWTGLLSATWQIDQAASRQGYRLTGAILPSFTHSLTSFGIVPGAIQLPPDGRPILLMADAQTTGGYPVIAVVIGADLPLAAQLLPGDRLTFVASDLATAKESLAQQSVWLTAGPEDDENGWLLAQAGAIR</sequence>
<evidence type="ECO:0000259" key="4">
    <source>
        <dbReference type="SMART" id="SM00797"/>
    </source>
</evidence>
<protein>
    <submittedName>
        <fullName evidence="5">Urea amidolyase related protein</fullName>
    </submittedName>
</protein>
<dbReference type="STRING" id="326427.Cagg_1955"/>
<keyword evidence="3" id="KW-0067">ATP-binding</keyword>
<dbReference type="GO" id="GO:0016829">
    <property type="term" value="F:lyase activity"/>
    <property type="evidence" value="ECO:0007669"/>
    <property type="project" value="UniProtKB-KW"/>
</dbReference>
<evidence type="ECO:0000313" key="5">
    <source>
        <dbReference type="EMBL" id="ACL24850.1"/>
    </source>
</evidence>
<dbReference type="GO" id="GO:0016787">
    <property type="term" value="F:hydrolase activity"/>
    <property type="evidence" value="ECO:0007669"/>
    <property type="project" value="UniProtKB-KW"/>
</dbReference>
<dbReference type="InterPro" id="IPR003778">
    <property type="entry name" value="CT_A_B"/>
</dbReference>
<evidence type="ECO:0000256" key="3">
    <source>
        <dbReference type="ARBA" id="ARBA00022840"/>
    </source>
</evidence>
<dbReference type="SMART" id="SM00797">
    <property type="entry name" value="AHS2"/>
    <property type="match status" value="1"/>
</dbReference>
<name>B8GBN3_CHLAD</name>
<dbReference type="HOGENOM" id="CLU_028967_0_3_0"/>
<dbReference type="InterPro" id="IPR052708">
    <property type="entry name" value="PxpC"/>
</dbReference>
<dbReference type="EMBL" id="CP001337">
    <property type="protein sequence ID" value="ACL24850.1"/>
    <property type="molecule type" value="Genomic_DNA"/>
</dbReference>
<dbReference type="KEGG" id="cag:Cagg_1955"/>